<organism evidence="1 2">
    <name type="scientific">Trichonephila clavata</name>
    <name type="common">Joro spider</name>
    <name type="synonym">Nephila clavata</name>
    <dbReference type="NCBI Taxonomy" id="2740835"/>
    <lineage>
        <taxon>Eukaryota</taxon>
        <taxon>Metazoa</taxon>
        <taxon>Ecdysozoa</taxon>
        <taxon>Arthropoda</taxon>
        <taxon>Chelicerata</taxon>
        <taxon>Arachnida</taxon>
        <taxon>Araneae</taxon>
        <taxon>Araneomorphae</taxon>
        <taxon>Entelegynae</taxon>
        <taxon>Araneoidea</taxon>
        <taxon>Nephilidae</taxon>
        <taxon>Trichonephila</taxon>
    </lineage>
</organism>
<evidence type="ECO:0000313" key="1">
    <source>
        <dbReference type="EMBL" id="GFQ76416.1"/>
    </source>
</evidence>
<protein>
    <submittedName>
        <fullName evidence="1">Uncharacterized protein</fullName>
    </submittedName>
</protein>
<proteinExistence type="predicted"/>
<reference evidence="1" key="1">
    <citation type="submission" date="2020-07" db="EMBL/GenBank/DDBJ databases">
        <title>Multicomponent nature underlies the extraordinary mechanical properties of spider dragline silk.</title>
        <authorList>
            <person name="Kono N."/>
            <person name="Nakamura H."/>
            <person name="Mori M."/>
            <person name="Yoshida Y."/>
            <person name="Ohtoshi R."/>
            <person name="Malay A.D."/>
            <person name="Moran D.A.P."/>
            <person name="Tomita M."/>
            <person name="Numata K."/>
            <person name="Arakawa K."/>
        </authorList>
    </citation>
    <scope>NUCLEOTIDE SEQUENCE</scope>
</reference>
<keyword evidence="2" id="KW-1185">Reference proteome</keyword>
<gene>
    <name evidence="1" type="ORF">TNCT_491461</name>
</gene>
<dbReference type="AlphaFoldDB" id="A0A8X6KKH5"/>
<name>A0A8X6KKH5_TRICU</name>
<evidence type="ECO:0000313" key="2">
    <source>
        <dbReference type="Proteomes" id="UP000887116"/>
    </source>
</evidence>
<accession>A0A8X6KKH5</accession>
<dbReference type="EMBL" id="BMAO01031616">
    <property type="protein sequence ID" value="GFQ76416.1"/>
    <property type="molecule type" value="Genomic_DNA"/>
</dbReference>
<sequence length="76" mass="9001">MVDQNADMEMEIQGLSMFSIDSVAFTEKDDYWKSPSWYEWMKYLINMKKIGTPCSFPTKYIKLCCSLKGWSYVMVM</sequence>
<comment type="caution">
    <text evidence="1">The sequence shown here is derived from an EMBL/GenBank/DDBJ whole genome shotgun (WGS) entry which is preliminary data.</text>
</comment>
<dbReference type="Proteomes" id="UP000887116">
    <property type="component" value="Unassembled WGS sequence"/>
</dbReference>